<organism evidence="2 3">
    <name type="scientific">Sphingobium fuliginis (strain ATCC 27551)</name>
    <dbReference type="NCBI Taxonomy" id="336203"/>
    <lineage>
        <taxon>Bacteria</taxon>
        <taxon>Pseudomonadati</taxon>
        <taxon>Pseudomonadota</taxon>
        <taxon>Alphaproteobacteria</taxon>
        <taxon>Sphingomonadales</taxon>
        <taxon>Sphingomonadaceae</taxon>
        <taxon>Sphingobium</taxon>
    </lineage>
</organism>
<protein>
    <recommendedName>
        <fullName evidence="4">Mobile element protein</fullName>
    </recommendedName>
</protein>
<dbReference type="Proteomes" id="UP000628109">
    <property type="component" value="Unassembled WGS sequence"/>
</dbReference>
<feature type="compositionally biased region" description="Polar residues" evidence="1">
    <location>
        <begin position="14"/>
        <end position="25"/>
    </location>
</feature>
<evidence type="ECO:0000313" key="3">
    <source>
        <dbReference type="Proteomes" id="UP000628109"/>
    </source>
</evidence>
<evidence type="ECO:0000256" key="1">
    <source>
        <dbReference type="SAM" id="MobiDB-lite"/>
    </source>
</evidence>
<accession>A0ABQ1FCC7</accession>
<proteinExistence type="predicted"/>
<keyword evidence="3" id="KW-1185">Reference proteome</keyword>
<comment type="caution">
    <text evidence="2">The sequence shown here is derived from an EMBL/GenBank/DDBJ whole genome shotgun (WGS) entry which is preliminary data.</text>
</comment>
<evidence type="ECO:0000313" key="2">
    <source>
        <dbReference type="EMBL" id="GGA05854.1"/>
    </source>
</evidence>
<feature type="region of interest" description="Disordered" evidence="1">
    <location>
        <begin position="43"/>
        <end position="66"/>
    </location>
</feature>
<name>A0ABQ1FCC7_SPHSA</name>
<feature type="region of interest" description="Disordered" evidence="1">
    <location>
        <begin position="1"/>
        <end position="27"/>
    </location>
</feature>
<sequence length="105" mass="11759">MGANDAGISHQTRESSSSNRETVYGSNPAKAFRSLLDVLERRPDLCDEDPPRMGERDAARGTVEQPHRKLSLELANRIAYGRCRYAKVQRRRAKRAAPHDGKNGL</sequence>
<reference evidence="3" key="1">
    <citation type="journal article" date="2019" name="Int. J. Syst. Evol. Microbiol.">
        <title>The Global Catalogue of Microorganisms (GCM) 10K type strain sequencing project: providing services to taxonomists for standard genome sequencing and annotation.</title>
        <authorList>
            <consortium name="The Broad Institute Genomics Platform"/>
            <consortium name="The Broad Institute Genome Sequencing Center for Infectious Disease"/>
            <person name="Wu L."/>
            <person name="Ma J."/>
        </authorList>
    </citation>
    <scope>NUCLEOTIDE SEQUENCE [LARGE SCALE GENOMIC DNA]</scope>
    <source>
        <strain evidence="3">CCM 7327</strain>
    </source>
</reference>
<evidence type="ECO:0008006" key="4">
    <source>
        <dbReference type="Google" id="ProtNLM"/>
    </source>
</evidence>
<gene>
    <name evidence="2" type="ORF">GCM10019071_40570</name>
</gene>
<dbReference type="EMBL" id="BMDU01000013">
    <property type="protein sequence ID" value="GGA05854.1"/>
    <property type="molecule type" value="Genomic_DNA"/>
</dbReference>